<protein>
    <recommendedName>
        <fullName evidence="1">DUF7582 domain-containing protein</fullName>
    </recommendedName>
</protein>
<evidence type="ECO:0000259" key="1">
    <source>
        <dbReference type="Pfam" id="PF24483"/>
    </source>
</evidence>
<dbReference type="Pfam" id="PF24483">
    <property type="entry name" value="DUF7582"/>
    <property type="match status" value="1"/>
</dbReference>
<evidence type="ECO:0000313" key="3">
    <source>
        <dbReference type="Proteomes" id="UP001049176"/>
    </source>
</evidence>
<dbReference type="OrthoDB" id="3348320at2759"/>
<dbReference type="RefSeq" id="XP_043005876.1">
    <property type="nucleotide sequence ID" value="XM_043156092.1"/>
</dbReference>
<comment type="caution">
    <text evidence="2">The sequence shown here is derived from an EMBL/GenBank/DDBJ whole genome shotgun (WGS) entry which is preliminary data.</text>
</comment>
<gene>
    <name evidence="2" type="ORF">E1B28_011094</name>
</gene>
<sequence>MGNCFSSNDPISLADLAARPDGPPEVQMTADMIRQGLTNVANTLNSKKRNISIIAVGGAVNTLLLHTRETTGDVDFFYRTKEKHEDVSKIIVAADAAASKLGLGDQWLNNHTAVFIEVGVIQRLYDEAVEQNEVVFKAPGLVVYAAPWRYALGTKLDRLSKKGFKPYDMSDAVGYLVRLIQKHGGKAVKKSELKAWAQEFKFTVPSDQLMASLGAEYKKKAGKDGVIDG</sequence>
<dbReference type="InterPro" id="IPR056004">
    <property type="entry name" value="DUF7582"/>
</dbReference>
<proteinExistence type="predicted"/>
<keyword evidence="3" id="KW-1185">Reference proteome</keyword>
<evidence type="ECO:0000313" key="2">
    <source>
        <dbReference type="EMBL" id="KAG7089406.1"/>
    </source>
</evidence>
<dbReference type="EMBL" id="CM032187">
    <property type="protein sequence ID" value="KAG7089406.1"/>
    <property type="molecule type" value="Genomic_DNA"/>
</dbReference>
<dbReference type="GeneID" id="66080169"/>
<feature type="domain" description="DUF7582" evidence="1">
    <location>
        <begin position="30"/>
        <end position="220"/>
    </location>
</feature>
<dbReference type="AlphaFoldDB" id="A0A9P7RUE8"/>
<dbReference type="KEGG" id="more:E1B28_011094"/>
<dbReference type="Proteomes" id="UP001049176">
    <property type="component" value="Chromosome 7"/>
</dbReference>
<reference evidence="2" key="1">
    <citation type="journal article" date="2021" name="Genome Biol. Evol.">
        <title>The assembled and annotated genome of the fairy-ring fungus Marasmius oreades.</title>
        <authorList>
            <person name="Hiltunen M."/>
            <person name="Ament-Velasquez S.L."/>
            <person name="Johannesson H."/>
        </authorList>
    </citation>
    <scope>NUCLEOTIDE SEQUENCE</scope>
    <source>
        <strain evidence="2">03SP1</strain>
    </source>
</reference>
<name>A0A9P7RUE8_9AGAR</name>
<organism evidence="2 3">
    <name type="scientific">Marasmius oreades</name>
    <name type="common">fairy-ring Marasmius</name>
    <dbReference type="NCBI Taxonomy" id="181124"/>
    <lineage>
        <taxon>Eukaryota</taxon>
        <taxon>Fungi</taxon>
        <taxon>Dikarya</taxon>
        <taxon>Basidiomycota</taxon>
        <taxon>Agaricomycotina</taxon>
        <taxon>Agaricomycetes</taxon>
        <taxon>Agaricomycetidae</taxon>
        <taxon>Agaricales</taxon>
        <taxon>Marasmiineae</taxon>
        <taxon>Marasmiaceae</taxon>
        <taxon>Marasmius</taxon>
    </lineage>
</organism>
<accession>A0A9P7RUE8</accession>